<protein>
    <submittedName>
        <fullName evidence="1">Uncharacterized protein</fullName>
    </submittedName>
</protein>
<organism evidence="1 2">
    <name type="scientific">Coprobacillus cateniformis</name>
    <dbReference type="NCBI Taxonomy" id="100884"/>
    <lineage>
        <taxon>Bacteria</taxon>
        <taxon>Bacillati</taxon>
        <taxon>Bacillota</taxon>
        <taxon>Erysipelotrichia</taxon>
        <taxon>Erysipelotrichales</taxon>
        <taxon>Coprobacillaceae</taxon>
        <taxon>Coprobacillus</taxon>
    </lineage>
</organism>
<reference evidence="1 2" key="1">
    <citation type="submission" date="2010-12" db="EMBL/GenBank/DDBJ databases">
        <title>The Genome Sequence of Coprobacillus sp. strain 29_1.</title>
        <authorList>
            <consortium name="The Broad Institute Genome Sequencing Platform"/>
            <person name="Earl A."/>
            <person name="Ward D."/>
            <person name="Feldgarden M."/>
            <person name="Gevers D."/>
            <person name="Daigneault M."/>
            <person name="Sibley C.D."/>
            <person name="White A."/>
            <person name="Strauss J."/>
            <person name="Allen-Vercoe E."/>
            <person name="Young S.K."/>
            <person name="Zeng Q."/>
            <person name="Gargeya S."/>
            <person name="Fitzgerald M."/>
            <person name="Haas B."/>
            <person name="Abouelleil A."/>
            <person name="Alvarado L."/>
            <person name="Arachchi H.M."/>
            <person name="Berlin A."/>
            <person name="Brown A."/>
            <person name="Chapman S.B."/>
            <person name="Chen Z."/>
            <person name="Dunbar C."/>
            <person name="Freedman E."/>
            <person name="Gearin G."/>
            <person name="Gellesch M."/>
            <person name="Goldberg J."/>
            <person name="Griggs A."/>
            <person name="Gujja S."/>
            <person name="Heilman E."/>
            <person name="Heiman D."/>
            <person name="Howarth C."/>
            <person name="Larson L."/>
            <person name="Lui A."/>
            <person name="MacDonald P.J.P."/>
            <person name="Mehta T."/>
            <person name="Montmayeur A."/>
            <person name="Murphy C."/>
            <person name="Neiman D."/>
            <person name="Pearson M."/>
            <person name="Priest M."/>
            <person name="Roberts A."/>
            <person name="Saif S."/>
            <person name="Shea T."/>
            <person name="Shenoy N."/>
            <person name="Sisk P."/>
            <person name="Stolte C."/>
            <person name="Sykes S."/>
            <person name="White J."/>
            <person name="Yandava C."/>
            <person name="Nusbaum C."/>
            <person name="Birren B."/>
        </authorList>
    </citation>
    <scope>NUCLEOTIDE SEQUENCE [LARGE SCALE GENOMIC DNA]</scope>
    <source>
        <strain evidence="1 2">29_1</strain>
    </source>
</reference>
<dbReference type="GeneID" id="78231473"/>
<dbReference type="HOGENOM" id="CLU_2768749_0_0_9"/>
<name>E7GEX2_9FIRM</name>
<proteinExistence type="predicted"/>
<comment type="caution">
    <text evidence="1">The sequence shown here is derived from an EMBL/GenBank/DDBJ whole genome shotgun (WGS) entry which is preliminary data.</text>
</comment>
<evidence type="ECO:0000313" key="1">
    <source>
        <dbReference type="EMBL" id="EFW03573.1"/>
    </source>
</evidence>
<accession>E7GEX2</accession>
<evidence type="ECO:0000313" key="2">
    <source>
        <dbReference type="Proteomes" id="UP000003157"/>
    </source>
</evidence>
<sequence length="69" mass="7689">MKKIRAEDIRGLPFGTKIVVTYPQNKHGGPSSYIGVKVATQIVYENGLEDDIQTIENQLANHICCVFIL</sequence>
<dbReference type="EMBL" id="ADKX01000046">
    <property type="protein sequence ID" value="EFW03573.1"/>
    <property type="molecule type" value="Genomic_DNA"/>
</dbReference>
<dbReference type="RefSeq" id="WP_008790346.1">
    <property type="nucleotide sequence ID" value="NZ_AKCB01000004.1"/>
</dbReference>
<dbReference type="STRING" id="100884.GCA_000269565_03726"/>
<gene>
    <name evidence="1" type="ORF">HMPREF9488_03264</name>
</gene>
<keyword evidence="2" id="KW-1185">Reference proteome</keyword>
<dbReference type="Proteomes" id="UP000003157">
    <property type="component" value="Unassembled WGS sequence"/>
</dbReference>
<dbReference type="AlphaFoldDB" id="E7GEX2"/>